<feature type="transmembrane region" description="Helical" evidence="1">
    <location>
        <begin position="107"/>
        <end position="133"/>
    </location>
</feature>
<evidence type="ECO:0000313" key="3">
    <source>
        <dbReference type="Proteomes" id="UP000076476"/>
    </source>
</evidence>
<sequence length="451" mass="53283">MSYVRIFFLIAINALRAYQSNLYEKFEKILPELKYLAKYYIYFYAASNILLLGIILLLDPSQNVHIHRILNDYKWEILIAKYLMELFVIINLLRFEVPKGFKKVYGLIPSIFYVITANFKNVYTWILIQFIYYTFLDKQLFLILLILSCIIIYLSLFAKISEFQYILNILKMARLMFVILLSYQIIQEVSQKAGFSFASASNKIEVLLFLWVAFLLILLISNYFLLRYIKATTRIFQEKQLIHYFKLFFIPFIFLTLIQIASSLFVFISNIEESLIIMSYLISSLFVKIKFIDFLTMETYGYYLFYLKSLDKKIQSEFMMNINLNNFFLLLPVLLFHLCYLILNQQYIYAFLLMLVYILDIKADELIILITRKILKKSELPNLFIHTKKGLSNVLLIAFVPSAIISILVNISSIKSSSLATTMLLLVSVILFCVSILAHYWRKSFFDELHK</sequence>
<dbReference type="Proteomes" id="UP000076476">
    <property type="component" value="Unassembled WGS sequence"/>
</dbReference>
<feature type="transmembrane region" description="Helical" evidence="1">
    <location>
        <begin position="206"/>
        <end position="226"/>
    </location>
</feature>
<keyword evidence="1" id="KW-1133">Transmembrane helix</keyword>
<reference evidence="2 3" key="1">
    <citation type="submission" date="2016-04" db="EMBL/GenBank/DDBJ databases">
        <title>Draft genome sequence of Aeribacillus pallidus 8m3 from petroleum reservoir.</title>
        <authorList>
            <person name="Poltaraus A.B."/>
            <person name="Nazina T.N."/>
            <person name="Tourova T.P."/>
            <person name="Malakho S.M."/>
            <person name="Korshunova A.V."/>
            <person name="Sokolova D.S."/>
        </authorList>
    </citation>
    <scope>NUCLEOTIDE SEQUENCE [LARGE SCALE GENOMIC DNA]</scope>
    <source>
        <strain evidence="2 3">8m3</strain>
    </source>
</reference>
<feature type="transmembrane region" description="Helical" evidence="1">
    <location>
        <begin position="419"/>
        <end position="441"/>
    </location>
</feature>
<dbReference type="AlphaFoldDB" id="A0A165Y927"/>
<feature type="transmembrane region" description="Helical" evidence="1">
    <location>
        <begin position="39"/>
        <end position="58"/>
    </location>
</feature>
<feature type="transmembrane region" description="Helical" evidence="1">
    <location>
        <begin position="324"/>
        <end position="343"/>
    </location>
</feature>
<proteinExistence type="predicted"/>
<evidence type="ECO:0000256" key="1">
    <source>
        <dbReference type="SAM" id="Phobius"/>
    </source>
</evidence>
<feature type="transmembrane region" description="Helical" evidence="1">
    <location>
        <begin position="280"/>
        <end position="303"/>
    </location>
</feature>
<protein>
    <submittedName>
        <fullName evidence="2">Uncharacterized protein</fullName>
    </submittedName>
</protein>
<feature type="transmembrane region" description="Helical" evidence="1">
    <location>
        <begin position="247"/>
        <end position="268"/>
    </location>
</feature>
<accession>A0A165Y927</accession>
<dbReference type="RefSeq" id="WP_063387109.1">
    <property type="nucleotide sequence ID" value="NZ_LWBR01000013.1"/>
</dbReference>
<name>A0A165Y927_9BACI</name>
<gene>
    <name evidence="2" type="ORF">AZI98_04525</name>
</gene>
<keyword evidence="3" id="KW-1185">Reference proteome</keyword>
<dbReference type="OrthoDB" id="2991764at2"/>
<feature type="transmembrane region" description="Helical" evidence="1">
    <location>
        <begin position="139"/>
        <end position="158"/>
    </location>
</feature>
<evidence type="ECO:0000313" key="2">
    <source>
        <dbReference type="EMBL" id="KZN96850.1"/>
    </source>
</evidence>
<feature type="transmembrane region" description="Helical" evidence="1">
    <location>
        <begin position="165"/>
        <end position="186"/>
    </location>
</feature>
<feature type="transmembrane region" description="Helical" evidence="1">
    <location>
        <begin position="391"/>
        <end position="413"/>
    </location>
</feature>
<organism evidence="2 3">
    <name type="scientific">Aeribacillus pallidus</name>
    <dbReference type="NCBI Taxonomy" id="33936"/>
    <lineage>
        <taxon>Bacteria</taxon>
        <taxon>Bacillati</taxon>
        <taxon>Bacillota</taxon>
        <taxon>Bacilli</taxon>
        <taxon>Bacillales</taxon>
        <taxon>Bacillaceae</taxon>
        <taxon>Aeribacillus</taxon>
    </lineage>
</organism>
<feature type="transmembrane region" description="Helical" evidence="1">
    <location>
        <begin position="78"/>
        <end position="95"/>
    </location>
</feature>
<comment type="caution">
    <text evidence="2">The sequence shown here is derived from an EMBL/GenBank/DDBJ whole genome shotgun (WGS) entry which is preliminary data.</text>
</comment>
<dbReference type="STRING" id="33936.AZI98_04525"/>
<feature type="transmembrane region" description="Helical" evidence="1">
    <location>
        <begin position="349"/>
        <end position="370"/>
    </location>
</feature>
<keyword evidence="1" id="KW-0472">Membrane</keyword>
<keyword evidence="1" id="KW-0812">Transmembrane</keyword>
<dbReference type="EMBL" id="LWBR01000013">
    <property type="protein sequence ID" value="KZN96850.1"/>
    <property type="molecule type" value="Genomic_DNA"/>
</dbReference>